<protein>
    <submittedName>
        <fullName evidence="1">Uncharacterized protein</fullName>
    </submittedName>
</protein>
<dbReference type="Proteomes" id="UP000249396">
    <property type="component" value="Unassembled WGS sequence"/>
</dbReference>
<dbReference type="EMBL" id="QJPH01000126">
    <property type="protein sequence ID" value="PZN85333.1"/>
    <property type="molecule type" value="Genomic_DNA"/>
</dbReference>
<name>A0A2W4RR18_9GAMM</name>
<sequence length="62" mass="7034">MCEPETLNRITQAARNLPEHAALKALAYLEDMLDIEEANRRISDPQTPISLESIIHEFGLED</sequence>
<accession>A0A2W4RR18</accession>
<reference evidence="1 2" key="1">
    <citation type="journal article" date="2018" name="Aquat. Microb. Ecol.">
        <title>Gammaproteobacterial methanotrophs dominate.</title>
        <authorList>
            <person name="Rissanen A.J."/>
            <person name="Saarenheimo J."/>
            <person name="Tiirola M."/>
            <person name="Peura S."/>
            <person name="Aalto S.L."/>
            <person name="Karvinen A."/>
            <person name="Nykanen H."/>
        </authorList>
    </citation>
    <scope>NUCLEOTIDE SEQUENCE [LARGE SCALE GENOMIC DNA]</scope>
    <source>
        <strain evidence="1">AMbin10</strain>
    </source>
</reference>
<proteinExistence type="predicted"/>
<evidence type="ECO:0000313" key="1">
    <source>
        <dbReference type="EMBL" id="PZN85333.1"/>
    </source>
</evidence>
<organism evidence="1 2">
    <name type="scientific">Candidatus Methylumidiphilus alinenensis</name>
    <dbReference type="NCBI Taxonomy" id="2202197"/>
    <lineage>
        <taxon>Bacteria</taxon>
        <taxon>Pseudomonadati</taxon>
        <taxon>Pseudomonadota</taxon>
        <taxon>Gammaproteobacteria</taxon>
        <taxon>Methylococcales</taxon>
        <taxon>Candidatus Methylumidiphilus</taxon>
    </lineage>
</organism>
<gene>
    <name evidence="1" type="ORF">DM484_01600</name>
</gene>
<dbReference type="AlphaFoldDB" id="A0A2W4RR18"/>
<comment type="caution">
    <text evidence="1">The sequence shown here is derived from an EMBL/GenBank/DDBJ whole genome shotgun (WGS) entry which is preliminary data.</text>
</comment>
<evidence type="ECO:0000313" key="2">
    <source>
        <dbReference type="Proteomes" id="UP000249396"/>
    </source>
</evidence>